<gene>
    <name evidence="2" type="ORF">BDY21DRAFT_178230</name>
</gene>
<evidence type="ECO:0000313" key="2">
    <source>
        <dbReference type="EMBL" id="KAF2459796.1"/>
    </source>
</evidence>
<keyword evidence="3" id="KW-1185">Reference proteome</keyword>
<accession>A0A6A6P715</accession>
<dbReference type="AlphaFoldDB" id="A0A6A6P715"/>
<feature type="region of interest" description="Disordered" evidence="1">
    <location>
        <begin position="1"/>
        <end position="59"/>
    </location>
</feature>
<dbReference type="Proteomes" id="UP000799766">
    <property type="component" value="Unassembled WGS sequence"/>
</dbReference>
<reference evidence="2" key="1">
    <citation type="journal article" date="2020" name="Stud. Mycol.">
        <title>101 Dothideomycetes genomes: a test case for predicting lifestyles and emergence of pathogens.</title>
        <authorList>
            <person name="Haridas S."/>
            <person name="Albert R."/>
            <person name="Binder M."/>
            <person name="Bloem J."/>
            <person name="Labutti K."/>
            <person name="Salamov A."/>
            <person name="Andreopoulos B."/>
            <person name="Baker S."/>
            <person name="Barry K."/>
            <person name="Bills G."/>
            <person name="Bluhm B."/>
            <person name="Cannon C."/>
            <person name="Castanera R."/>
            <person name="Culley D."/>
            <person name="Daum C."/>
            <person name="Ezra D."/>
            <person name="Gonzalez J."/>
            <person name="Henrissat B."/>
            <person name="Kuo A."/>
            <person name="Liang C."/>
            <person name="Lipzen A."/>
            <person name="Lutzoni F."/>
            <person name="Magnuson J."/>
            <person name="Mondo S."/>
            <person name="Nolan M."/>
            <person name="Ohm R."/>
            <person name="Pangilinan J."/>
            <person name="Park H.-J."/>
            <person name="Ramirez L."/>
            <person name="Alfaro M."/>
            <person name="Sun H."/>
            <person name="Tritt A."/>
            <person name="Yoshinaga Y."/>
            <person name="Zwiers L.-H."/>
            <person name="Turgeon B."/>
            <person name="Goodwin S."/>
            <person name="Spatafora J."/>
            <person name="Crous P."/>
            <person name="Grigoriev I."/>
        </authorList>
    </citation>
    <scope>NUCLEOTIDE SEQUENCE</scope>
    <source>
        <strain evidence="2">ATCC 16933</strain>
    </source>
</reference>
<evidence type="ECO:0000256" key="1">
    <source>
        <dbReference type="SAM" id="MobiDB-lite"/>
    </source>
</evidence>
<protein>
    <submittedName>
        <fullName evidence="2">Uncharacterized protein</fullName>
    </submittedName>
</protein>
<proteinExistence type="predicted"/>
<dbReference type="EMBL" id="MU001674">
    <property type="protein sequence ID" value="KAF2459796.1"/>
    <property type="molecule type" value="Genomic_DNA"/>
</dbReference>
<evidence type="ECO:0000313" key="3">
    <source>
        <dbReference type="Proteomes" id="UP000799766"/>
    </source>
</evidence>
<name>A0A6A6P715_9PEZI</name>
<sequence length="59" mass="6251">MPLDPPQHYANDPDDRQTPAPAITHDPPSLPASPLPKRTKIIDEEKGAPAAAASSRLGE</sequence>
<organism evidence="2 3">
    <name type="scientific">Lineolata rhizophorae</name>
    <dbReference type="NCBI Taxonomy" id="578093"/>
    <lineage>
        <taxon>Eukaryota</taxon>
        <taxon>Fungi</taxon>
        <taxon>Dikarya</taxon>
        <taxon>Ascomycota</taxon>
        <taxon>Pezizomycotina</taxon>
        <taxon>Dothideomycetes</taxon>
        <taxon>Dothideomycetes incertae sedis</taxon>
        <taxon>Lineolatales</taxon>
        <taxon>Lineolataceae</taxon>
        <taxon>Lineolata</taxon>
    </lineage>
</organism>